<gene>
    <name evidence="1" type="ORF">KFZ73_16615</name>
</gene>
<protein>
    <submittedName>
        <fullName evidence="1">Uncharacterized protein</fullName>
    </submittedName>
</protein>
<comment type="caution">
    <text evidence="1">The sequence shown here is derived from an EMBL/GenBank/DDBJ whole genome shotgun (WGS) entry which is preliminary data.</text>
</comment>
<sequence length="52" mass="5874">MTDSTEPEPRALPAWFEAELANRRTFWATLRDGGALTPEAEAEAIRREAEDK</sequence>
<reference evidence="1 2" key="1">
    <citation type="submission" date="2021-04" db="EMBL/GenBank/DDBJ databases">
        <title>Whole genome sequence analysis of a thiophenic sulfur metabolizing bacteria.</title>
        <authorList>
            <person name="Akhtar N."/>
            <person name="Akram J."/>
            <person name="Aslam A."/>
        </authorList>
    </citation>
    <scope>NUCLEOTIDE SEQUENCE [LARGE SCALE GENOMIC DNA]</scope>
    <source>
        <strain evidence="1 2">3OW</strain>
    </source>
</reference>
<evidence type="ECO:0000313" key="1">
    <source>
        <dbReference type="EMBL" id="MBS4102855.1"/>
    </source>
</evidence>
<dbReference type="EMBL" id="JAGXOE010000043">
    <property type="protein sequence ID" value="MBS4102855.1"/>
    <property type="molecule type" value="Genomic_DNA"/>
</dbReference>
<organism evidence="1 2">
    <name type="scientific">Tsukamurella paurometabola</name>
    <name type="common">Corynebacterium paurometabolum</name>
    <dbReference type="NCBI Taxonomy" id="2061"/>
    <lineage>
        <taxon>Bacteria</taxon>
        <taxon>Bacillati</taxon>
        <taxon>Actinomycetota</taxon>
        <taxon>Actinomycetes</taxon>
        <taxon>Mycobacteriales</taxon>
        <taxon>Tsukamurellaceae</taxon>
        <taxon>Tsukamurella</taxon>
    </lineage>
</organism>
<dbReference type="RefSeq" id="WP_212554406.1">
    <property type="nucleotide sequence ID" value="NZ_JAGXOE010000043.1"/>
</dbReference>
<accession>A0ABS5NF02</accession>
<evidence type="ECO:0000313" key="2">
    <source>
        <dbReference type="Proteomes" id="UP000676853"/>
    </source>
</evidence>
<proteinExistence type="predicted"/>
<name>A0ABS5NF02_TSUPA</name>
<keyword evidence="2" id="KW-1185">Reference proteome</keyword>
<dbReference type="Proteomes" id="UP000676853">
    <property type="component" value="Unassembled WGS sequence"/>
</dbReference>